<proteinExistence type="predicted"/>
<dbReference type="RefSeq" id="WP_237853599.1">
    <property type="nucleotide sequence ID" value="NZ_JAKLWS010000009.1"/>
</dbReference>
<feature type="domain" description="Gfo/Idh/MocA-like oxidoreductase N-terminal" evidence="1">
    <location>
        <begin position="54"/>
        <end position="173"/>
    </location>
</feature>
<keyword evidence="4" id="KW-1185">Reference proteome</keyword>
<dbReference type="SUPFAM" id="SSF55347">
    <property type="entry name" value="Glyceraldehyde-3-phosphate dehydrogenase-like, C-terminal domain"/>
    <property type="match status" value="1"/>
</dbReference>
<reference evidence="3" key="2">
    <citation type="submission" date="2024-05" db="EMBL/GenBank/DDBJ databases">
        <title>Rhodohalobacter halophilus gen. nov., sp. nov., a moderately halophilic member of the family Balneolaceae.</title>
        <authorList>
            <person name="Xia J."/>
        </authorList>
    </citation>
    <scope>NUCLEOTIDE SEQUENCE</scope>
    <source>
        <strain evidence="3">WB101</strain>
    </source>
</reference>
<protein>
    <submittedName>
        <fullName evidence="3">Gfo/Idh/MocA family oxidoreductase</fullName>
    </submittedName>
</protein>
<sequence length="462" mass="51583">MSKDFSRKSFLKKFGATTLGAIGMPYIITGKGKGNVEYLDSKLQQKKYAANDRINIAIIGAGIMGQQDVEAALENEGVQLVAACDLYESRLVRCQERWGEEVNTTMDYREVLARDDVDSVIIATPDFWHDTIAIAALEAGKAVYLEKPMVQHIEEGGPIIEAVERTGGLLQVGSQSTSSVLNAKAKELIADGAIGDLNFVECYWDRQSFMGAWNYPIPPSAGPENIDWDSYLKDLQDEPYNAEKFFRWRKYQDFGTGVAGDLFVHHFSALHFITNSLGPERIYGTGGIRFWDDGRNVPDVMLALFDYPETQNHPAFNLSLRVNFADGSGGGYSTRFVGSDGELEFGDGLTLRRSPMESVPGMMIENFSEDIQQEYIEYHQQKYPDPGPQVEEPNEMIYQVRNYVNGTTLHHKTLFDAMRGEGEIVQDATFGLRAAAPALAANKSHFEGQPVHWDPENMQIIT</sequence>
<dbReference type="Pfam" id="PF02894">
    <property type="entry name" value="GFO_IDH_MocA_C"/>
    <property type="match status" value="1"/>
</dbReference>
<dbReference type="Proteomes" id="UP001165366">
    <property type="component" value="Unassembled WGS sequence"/>
</dbReference>
<dbReference type="Pfam" id="PF01408">
    <property type="entry name" value="GFO_IDH_MocA"/>
    <property type="match status" value="1"/>
</dbReference>
<evidence type="ECO:0000259" key="1">
    <source>
        <dbReference type="Pfam" id="PF01408"/>
    </source>
</evidence>
<accession>A0ABS9KCY7</accession>
<dbReference type="Gene3D" id="3.40.50.720">
    <property type="entry name" value="NAD(P)-binding Rossmann-like Domain"/>
    <property type="match status" value="1"/>
</dbReference>
<evidence type="ECO:0000259" key="2">
    <source>
        <dbReference type="Pfam" id="PF02894"/>
    </source>
</evidence>
<dbReference type="EMBL" id="JAKLWS010000009">
    <property type="protein sequence ID" value="MCG2588724.1"/>
    <property type="molecule type" value="Genomic_DNA"/>
</dbReference>
<dbReference type="Gene3D" id="3.30.360.10">
    <property type="entry name" value="Dihydrodipicolinate Reductase, domain 2"/>
    <property type="match status" value="1"/>
</dbReference>
<dbReference type="InterPro" id="IPR004104">
    <property type="entry name" value="Gfo/Idh/MocA-like_OxRdtase_C"/>
</dbReference>
<dbReference type="InterPro" id="IPR036291">
    <property type="entry name" value="NAD(P)-bd_dom_sf"/>
</dbReference>
<dbReference type="InterPro" id="IPR000683">
    <property type="entry name" value="Gfo/Idh/MocA-like_OxRdtase_N"/>
</dbReference>
<gene>
    <name evidence="3" type="ORF">L6773_09115</name>
</gene>
<feature type="domain" description="Gfo/Idh/MocA-like oxidoreductase C-terminal" evidence="2">
    <location>
        <begin position="186"/>
        <end position="451"/>
    </location>
</feature>
<dbReference type="SUPFAM" id="SSF51735">
    <property type="entry name" value="NAD(P)-binding Rossmann-fold domains"/>
    <property type="match status" value="1"/>
</dbReference>
<dbReference type="PANTHER" id="PTHR43818:SF5">
    <property type="entry name" value="OXIDOREDUCTASE FAMILY PROTEIN"/>
    <property type="match status" value="1"/>
</dbReference>
<evidence type="ECO:0000313" key="3">
    <source>
        <dbReference type="EMBL" id="MCG2588724.1"/>
    </source>
</evidence>
<evidence type="ECO:0000313" key="4">
    <source>
        <dbReference type="Proteomes" id="UP001165366"/>
    </source>
</evidence>
<name>A0ABS9KCY7_9BACT</name>
<dbReference type="InterPro" id="IPR050463">
    <property type="entry name" value="Gfo/Idh/MocA_oxidrdct_glycsds"/>
</dbReference>
<dbReference type="PANTHER" id="PTHR43818">
    <property type="entry name" value="BCDNA.GH03377"/>
    <property type="match status" value="1"/>
</dbReference>
<comment type="caution">
    <text evidence="3">The sequence shown here is derived from an EMBL/GenBank/DDBJ whole genome shotgun (WGS) entry which is preliminary data.</text>
</comment>
<reference evidence="3" key="1">
    <citation type="submission" date="2022-01" db="EMBL/GenBank/DDBJ databases">
        <authorList>
            <person name="Wang Y."/>
        </authorList>
    </citation>
    <scope>NUCLEOTIDE SEQUENCE</scope>
    <source>
        <strain evidence="3">WB101</strain>
    </source>
</reference>
<organism evidence="3 4">
    <name type="scientific">Rhodohalobacter sulfatireducens</name>
    <dbReference type="NCBI Taxonomy" id="2911366"/>
    <lineage>
        <taxon>Bacteria</taxon>
        <taxon>Pseudomonadati</taxon>
        <taxon>Balneolota</taxon>
        <taxon>Balneolia</taxon>
        <taxon>Balneolales</taxon>
        <taxon>Balneolaceae</taxon>
        <taxon>Rhodohalobacter</taxon>
    </lineage>
</organism>